<sequence>MEQTAAVIDWNRTPVQMIESVLRANMFRIAGRYYNRLRETLAEQKATAQGKEVETITIPELAASLARRIKPVLDVLNPVKDQDSWKLASDAIERSLVSEGALTIPAERHHEWQSFSGEQIRRLMRQNDISIRELAERMQITMIRVREVRERGVTGNCYCRDWYEAITSTGIYTAQR</sequence>
<proteinExistence type="predicted"/>
<keyword evidence="2" id="KW-1185">Reference proteome</keyword>
<organism evidence="1 2">
    <name type="scientific">Methylibium petroleiphilum (strain ATCC BAA-1232 / LMG 22953 / PM1)</name>
    <dbReference type="NCBI Taxonomy" id="420662"/>
    <lineage>
        <taxon>Bacteria</taxon>
        <taxon>Pseudomonadati</taxon>
        <taxon>Pseudomonadota</taxon>
        <taxon>Betaproteobacteria</taxon>
        <taxon>Burkholderiales</taxon>
        <taxon>Sphaerotilaceae</taxon>
        <taxon>Methylibium</taxon>
    </lineage>
</organism>
<evidence type="ECO:0000313" key="1">
    <source>
        <dbReference type="EMBL" id="ABM97012.1"/>
    </source>
</evidence>
<name>A2SN73_METPP</name>
<protein>
    <submittedName>
        <fullName evidence="1">Uncharacterized protein</fullName>
    </submittedName>
</protein>
<geneLocation type="plasmid" evidence="1 2">
    <name>RPME01</name>
</geneLocation>
<dbReference type="KEGG" id="mpt:Mpe_B0237"/>
<dbReference type="Proteomes" id="UP000000366">
    <property type="component" value="Plasmid RPME01"/>
</dbReference>
<dbReference type="AlphaFoldDB" id="A2SN73"/>
<evidence type="ECO:0000313" key="2">
    <source>
        <dbReference type="Proteomes" id="UP000000366"/>
    </source>
</evidence>
<accession>A2SN73</accession>
<dbReference type="RefSeq" id="WP_011831600.1">
    <property type="nucleotide sequence ID" value="NC_008826.1"/>
</dbReference>
<dbReference type="HOGENOM" id="CLU_1523444_0_0_4"/>
<dbReference type="EMBL" id="CP000556">
    <property type="protein sequence ID" value="ABM97012.1"/>
    <property type="molecule type" value="Genomic_DNA"/>
</dbReference>
<reference evidence="1 2" key="1">
    <citation type="journal article" date="2007" name="J. Bacteriol.">
        <title>Whole-genome analysis of the methyl tert-butyl ether-degrading beta-proteobacterium Methylibium petroleiphilum PM1.</title>
        <authorList>
            <person name="Kane S.R."/>
            <person name="Chakicherla A.Y."/>
            <person name="Chain P.S.G."/>
            <person name="Schmidt R."/>
            <person name="Shin M.W."/>
            <person name="Legler T.C."/>
            <person name="Scow K.M."/>
            <person name="Larimer F.W."/>
            <person name="Lucas S.M."/>
            <person name="Richardson P.M."/>
            <person name="Hristova K.R."/>
        </authorList>
    </citation>
    <scope>NUCLEOTIDE SEQUENCE [LARGE SCALE GENOMIC DNA]</scope>
    <source>
        <strain evidence="2">ATCC BAA-1232 / LMG 22953 / PM1</strain>
        <plasmid evidence="1 2">RPME01</plasmid>
    </source>
</reference>
<gene>
    <name evidence="1" type="ordered locus">Mpe_B0237</name>
</gene>
<keyword evidence="1" id="KW-0614">Plasmid</keyword>